<evidence type="ECO:0000256" key="1">
    <source>
        <dbReference type="ARBA" id="ARBA00009981"/>
    </source>
</evidence>
<dbReference type="Proteomes" id="UP000214646">
    <property type="component" value="Unassembled WGS sequence"/>
</dbReference>
<protein>
    <recommendedName>
        <fullName evidence="2">Antitoxin</fullName>
    </recommendedName>
</protein>
<sequence length="84" mass="9212">MLTSNEGVVMQTITLEEAQNHLADIIEKLAPGEEVVITRGVRPVAKLVLTPCEAPQPVPGRGKGMLTIISEDNDHLKDFDEYMP</sequence>
<evidence type="ECO:0000256" key="2">
    <source>
        <dbReference type="RuleBase" id="RU362080"/>
    </source>
</evidence>
<dbReference type="NCBIfam" id="TIGR01552">
    <property type="entry name" value="phd_fam"/>
    <property type="match status" value="1"/>
</dbReference>
<gene>
    <name evidence="3" type="ORF">FRUB_09603</name>
</gene>
<organism evidence="3 4">
    <name type="scientific">Fimbriiglobus ruber</name>
    <dbReference type="NCBI Taxonomy" id="1908690"/>
    <lineage>
        <taxon>Bacteria</taxon>
        <taxon>Pseudomonadati</taxon>
        <taxon>Planctomycetota</taxon>
        <taxon>Planctomycetia</taxon>
        <taxon>Gemmatales</taxon>
        <taxon>Gemmataceae</taxon>
        <taxon>Fimbriiglobus</taxon>
    </lineage>
</organism>
<comment type="function">
    <text evidence="2">Antitoxin component of a type II toxin-antitoxin (TA) system.</text>
</comment>
<evidence type="ECO:0000313" key="3">
    <source>
        <dbReference type="EMBL" id="OWK34761.1"/>
    </source>
</evidence>
<proteinExistence type="inferred from homology"/>
<dbReference type="Pfam" id="PF02604">
    <property type="entry name" value="PhdYeFM_antitox"/>
    <property type="match status" value="1"/>
</dbReference>
<dbReference type="InterPro" id="IPR006442">
    <property type="entry name" value="Antitoxin_Phd/YefM"/>
</dbReference>
<comment type="similarity">
    <text evidence="1 2">Belongs to the phD/YefM antitoxin family.</text>
</comment>
<dbReference type="EMBL" id="NIDE01000019">
    <property type="protein sequence ID" value="OWK34761.1"/>
    <property type="molecule type" value="Genomic_DNA"/>
</dbReference>
<dbReference type="Gene3D" id="3.40.1620.10">
    <property type="entry name" value="YefM-like domain"/>
    <property type="match status" value="1"/>
</dbReference>
<evidence type="ECO:0000313" key="4">
    <source>
        <dbReference type="Proteomes" id="UP000214646"/>
    </source>
</evidence>
<dbReference type="SUPFAM" id="SSF143120">
    <property type="entry name" value="YefM-like"/>
    <property type="match status" value="1"/>
</dbReference>
<name>A0A225CZJ3_9BACT</name>
<dbReference type="InterPro" id="IPR036165">
    <property type="entry name" value="YefM-like_sf"/>
</dbReference>
<dbReference type="AlphaFoldDB" id="A0A225CZJ3"/>
<comment type="caution">
    <text evidence="3">The sequence shown here is derived from an EMBL/GenBank/DDBJ whole genome shotgun (WGS) entry which is preliminary data.</text>
</comment>
<keyword evidence="4" id="KW-1185">Reference proteome</keyword>
<accession>A0A225CZJ3</accession>
<reference evidence="4" key="1">
    <citation type="submission" date="2017-06" db="EMBL/GenBank/DDBJ databases">
        <title>Genome analysis of Fimbriiglobus ruber SP5, the first member of the order Planctomycetales with confirmed chitinolytic capability.</title>
        <authorList>
            <person name="Ravin N.V."/>
            <person name="Rakitin A.L."/>
            <person name="Ivanova A.A."/>
            <person name="Beletsky A.V."/>
            <person name="Kulichevskaya I.S."/>
            <person name="Mardanov A.V."/>
            <person name="Dedysh S.N."/>
        </authorList>
    </citation>
    <scope>NUCLEOTIDE SEQUENCE [LARGE SCALE GENOMIC DNA]</scope>
    <source>
        <strain evidence="4">SP5</strain>
    </source>
</reference>